<dbReference type="EC" id="2.7.7.49" evidence="1"/>
<dbReference type="InterPro" id="IPR043502">
    <property type="entry name" value="DNA/RNA_pol_sf"/>
</dbReference>
<dbReference type="InterPro" id="IPR000477">
    <property type="entry name" value="RT_dom"/>
</dbReference>
<keyword evidence="4" id="KW-1185">Reference proteome</keyword>
<protein>
    <recommendedName>
        <fullName evidence="1">RNA-directed DNA polymerase</fullName>
        <ecNumber evidence="1">2.7.7.49</ecNumber>
    </recommendedName>
</protein>
<evidence type="ECO:0000313" key="3">
    <source>
        <dbReference type="Ensembl" id="ENSFCTP00005059545.1"/>
    </source>
</evidence>
<dbReference type="CDD" id="cd01650">
    <property type="entry name" value="RT_nLTR_like"/>
    <property type="match status" value="1"/>
</dbReference>
<dbReference type="Ensembl" id="ENSFCTT00005088281.1">
    <property type="protein sequence ID" value="ENSFCTP00005059545.1"/>
    <property type="gene ID" value="ENSFCTG00005031816.1"/>
</dbReference>
<dbReference type="GeneTree" id="ENSGT01150000286964"/>
<dbReference type="PROSITE" id="PS50878">
    <property type="entry name" value="RT_POL"/>
    <property type="match status" value="1"/>
</dbReference>
<dbReference type="Pfam" id="PF00078">
    <property type="entry name" value="RVT_1"/>
    <property type="match status" value="1"/>
</dbReference>
<accession>A0ABI8AK47</accession>
<dbReference type="SUPFAM" id="SSF56672">
    <property type="entry name" value="DNA/RNA polymerases"/>
    <property type="match status" value="1"/>
</dbReference>
<evidence type="ECO:0000313" key="4">
    <source>
        <dbReference type="Proteomes" id="UP000823872"/>
    </source>
</evidence>
<evidence type="ECO:0000259" key="2">
    <source>
        <dbReference type="PROSITE" id="PS50878"/>
    </source>
</evidence>
<proteinExistence type="predicted"/>
<dbReference type="PANTHER" id="PTHR19446">
    <property type="entry name" value="REVERSE TRANSCRIPTASES"/>
    <property type="match status" value="1"/>
</dbReference>
<reference evidence="3" key="3">
    <citation type="submission" date="2025-09" db="UniProtKB">
        <authorList>
            <consortium name="Ensembl"/>
        </authorList>
    </citation>
    <scope>IDENTIFICATION</scope>
    <source>
        <strain evidence="3">breed Abyssinian</strain>
    </source>
</reference>
<dbReference type="Proteomes" id="UP000823872">
    <property type="component" value="Chromosome D3"/>
</dbReference>
<feature type="domain" description="Reverse transcriptase" evidence="2">
    <location>
        <begin position="1"/>
        <end position="226"/>
    </location>
</feature>
<reference evidence="3" key="2">
    <citation type="submission" date="2025-08" db="UniProtKB">
        <authorList>
            <consortium name="Ensembl"/>
        </authorList>
    </citation>
    <scope>IDENTIFICATION</scope>
    <source>
        <strain evidence="3">breed Abyssinian</strain>
    </source>
</reference>
<evidence type="ECO:0000256" key="1">
    <source>
        <dbReference type="ARBA" id="ARBA00012493"/>
    </source>
</evidence>
<name>A0ABI8AK47_FELCA</name>
<organism evidence="3 4">
    <name type="scientific">Felis catus</name>
    <name type="common">Cat</name>
    <name type="synonym">Felis silvestris catus</name>
    <dbReference type="NCBI Taxonomy" id="9685"/>
    <lineage>
        <taxon>Eukaryota</taxon>
        <taxon>Metazoa</taxon>
        <taxon>Chordata</taxon>
        <taxon>Craniata</taxon>
        <taxon>Vertebrata</taxon>
        <taxon>Euteleostomi</taxon>
        <taxon>Mammalia</taxon>
        <taxon>Eutheria</taxon>
        <taxon>Laurasiatheria</taxon>
        <taxon>Carnivora</taxon>
        <taxon>Feliformia</taxon>
        <taxon>Felidae</taxon>
        <taxon>Felinae</taxon>
        <taxon>Felis</taxon>
    </lineage>
</organism>
<reference evidence="3 4" key="1">
    <citation type="submission" date="2021-02" db="EMBL/GenBank/DDBJ databases">
        <title>Safari Cat Assemblies.</title>
        <authorList>
            <person name="Bredemeyer K.R."/>
            <person name="Murphy W.J."/>
        </authorList>
    </citation>
    <scope>NUCLEOTIDE SEQUENCE [LARGE SCALE GENOMIC DNA]</scope>
</reference>
<sequence length="233" mass="26730">MNMDAKILNKILANRIQQHIKIIIHHDQVGFIPGMQGWFNIRKSINGIHHINKRKDTTHMILSIDAEKVFDTIQHLFLIKTLKKVRTEGTYLNIIKAIYEKPTANIILNGEKLRAFSLRSGTRQGCPLSPLLFNIVLEVLASAIRQQKEIKGIKFGKDEVKLSVFAEDMILYMENPIDSTKSLLELIQEFSKVAGYKINVQKSVAFLYTNNEATERQIKKLIPFTIAPRSIKY</sequence>